<proteinExistence type="predicted"/>
<dbReference type="Pfam" id="PF00196">
    <property type="entry name" value="GerE"/>
    <property type="match status" value="1"/>
</dbReference>
<sequence length="215" mass="23629">MSVLRVAIVEDQPLFRQLLTSLVASAATFVVHASVSSLTEARARIDPRQIDVALLDIGLPDGSGIDYGRELRRERPRLGIVLLSAVDRMDTLLDLPAAQHAGWSYLSKTSSLSARDLMLTLRAAAEGRSVLDRDLVARRRARTNTRLAALSPRQSHVLSLLAEGHTNAAIARELDVSPRSVENHVYAIYSTLGISRDDDRNARVLAARIYLAETR</sequence>
<protein>
    <submittedName>
        <fullName evidence="5">DNA-binding NarL/FixJ family response regulator</fullName>
    </submittedName>
</protein>
<comment type="caution">
    <text evidence="5">The sequence shown here is derived from an EMBL/GenBank/DDBJ whole genome shotgun (WGS) entry which is preliminary data.</text>
</comment>
<dbReference type="PRINTS" id="PR00038">
    <property type="entry name" value="HTHLUXR"/>
</dbReference>
<evidence type="ECO:0000259" key="3">
    <source>
        <dbReference type="PROSITE" id="PS50043"/>
    </source>
</evidence>
<dbReference type="AlphaFoldDB" id="A0A852SGB6"/>
<dbReference type="SMART" id="SM00448">
    <property type="entry name" value="REC"/>
    <property type="match status" value="1"/>
</dbReference>
<reference evidence="5 6" key="1">
    <citation type="submission" date="2020-07" db="EMBL/GenBank/DDBJ databases">
        <title>Sequencing the genomes of 1000 actinobacteria strains.</title>
        <authorList>
            <person name="Klenk H.-P."/>
        </authorList>
    </citation>
    <scope>NUCLEOTIDE SEQUENCE [LARGE SCALE GENOMIC DNA]</scope>
    <source>
        <strain evidence="5 6">DSM 23870</strain>
    </source>
</reference>
<dbReference type="SUPFAM" id="SSF46894">
    <property type="entry name" value="C-terminal effector domain of the bipartite response regulators"/>
    <property type="match status" value="1"/>
</dbReference>
<evidence type="ECO:0000313" key="5">
    <source>
        <dbReference type="EMBL" id="NYD68504.1"/>
    </source>
</evidence>
<dbReference type="InterPro" id="IPR000792">
    <property type="entry name" value="Tscrpt_reg_LuxR_C"/>
</dbReference>
<dbReference type="InterPro" id="IPR016032">
    <property type="entry name" value="Sig_transdc_resp-reg_C-effctor"/>
</dbReference>
<dbReference type="CDD" id="cd06170">
    <property type="entry name" value="LuxR_C_like"/>
    <property type="match status" value="1"/>
</dbReference>
<dbReference type="GO" id="GO:0000160">
    <property type="term" value="P:phosphorelay signal transduction system"/>
    <property type="evidence" value="ECO:0007669"/>
    <property type="project" value="InterPro"/>
</dbReference>
<dbReference type="InterPro" id="IPR001789">
    <property type="entry name" value="Sig_transdc_resp-reg_receiver"/>
</dbReference>
<dbReference type="Proteomes" id="UP000581087">
    <property type="component" value="Unassembled WGS sequence"/>
</dbReference>
<dbReference type="PROSITE" id="PS50110">
    <property type="entry name" value="RESPONSE_REGULATORY"/>
    <property type="match status" value="1"/>
</dbReference>
<name>A0A852SGB6_9MICO</name>
<dbReference type="SMART" id="SM00421">
    <property type="entry name" value="HTH_LUXR"/>
    <property type="match status" value="1"/>
</dbReference>
<dbReference type="Pfam" id="PF00072">
    <property type="entry name" value="Response_reg"/>
    <property type="match status" value="1"/>
</dbReference>
<feature type="domain" description="Response regulatory" evidence="4">
    <location>
        <begin position="5"/>
        <end position="123"/>
    </location>
</feature>
<evidence type="ECO:0000313" key="6">
    <source>
        <dbReference type="Proteomes" id="UP000581087"/>
    </source>
</evidence>
<dbReference type="PANTHER" id="PTHR45566">
    <property type="entry name" value="HTH-TYPE TRANSCRIPTIONAL REGULATOR YHJB-RELATED"/>
    <property type="match status" value="1"/>
</dbReference>
<feature type="domain" description="HTH luxR-type" evidence="3">
    <location>
        <begin position="143"/>
        <end position="210"/>
    </location>
</feature>
<dbReference type="EMBL" id="JACCBI010000001">
    <property type="protein sequence ID" value="NYD68504.1"/>
    <property type="molecule type" value="Genomic_DNA"/>
</dbReference>
<evidence type="ECO:0000259" key="4">
    <source>
        <dbReference type="PROSITE" id="PS50110"/>
    </source>
</evidence>
<keyword evidence="2" id="KW-0597">Phosphoprotein</keyword>
<evidence type="ECO:0000256" key="2">
    <source>
        <dbReference type="PROSITE-ProRule" id="PRU00169"/>
    </source>
</evidence>
<dbReference type="PANTHER" id="PTHR45566:SF1">
    <property type="entry name" value="HTH-TYPE TRANSCRIPTIONAL REGULATOR YHJB-RELATED"/>
    <property type="match status" value="1"/>
</dbReference>
<dbReference type="SUPFAM" id="SSF52172">
    <property type="entry name" value="CheY-like"/>
    <property type="match status" value="1"/>
</dbReference>
<organism evidence="5 6">
    <name type="scientific">Agromyces atrinae</name>
    <dbReference type="NCBI Taxonomy" id="592376"/>
    <lineage>
        <taxon>Bacteria</taxon>
        <taxon>Bacillati</taxon>
        <taxon>Actinomycetota</taxon>
        <taxon>Actinomycetes</taxon>
        <taxon>Micrococcales</taxon>
        <taxon>Microbacteriaceae</taxon>
        <taxon>Agromyces</taxon>
    </lineage>
</organism>
<dbReference type="Gene3D" id="3.40.50.2300">
    <property type="match status" value="1"/>
</dbReference>
<feature type="modified residue" description="4-aspartylphosphate" evidence="2">
    <location>
        <position position="56"/>
    </location>
</feature>
<dbReference type="GO" id="GO:0006355">
    <property type="term" value="P:regulation of DNA-templated transcription"/>
    <property type="evidence" value="ECO:0007669"/>
    <property type="project" value="InterPro"/>
</dbReference>
<dbReference type="PROSITE" id="PS50043">
    <property type="entry name" value="HTH_LUXR_2"/>
    <property type="match status" value="1"/>
</dbReference>
<dbReference type="GO" id="GO:0003677">
    <property type="term" value="F:DNA binding"/>
    <property type="evidence" value="ECO:0007669"/>
    <property type="project" value="UniProtKB-KW"/>
</dbReference>
<evidence type="ECO:0000256" key="1">
    <source>
        <dbReference type="ARBA" id="ARBA00023125"/>
    </source>
</evidence>
<dbReference type="InterPro" id="IPR051015">
    <property type="entry name" value="EvgA-like"/>
</dbReference>
<dbReference type="RefSeq" id="WP_241830824.1">
    <property type="nucleotide sequence ID" value="NZ_JACCBI010000001.1"/>
</dbReference>
<accession>A0A852SGB6</accession>
<dbReference type="InterPro" id="IPR011006">
    <property type="entry name" value="CheY-like_superfamily"/>
</dbReference>
<keyword evidence="1 5" id="KW-0238">DNA-binding</keyword>
<gene>
    <name evidence="5" type="ORF">BJ972_003023</name>
</gene>